<evidence type="ECO:0000313" key="1">
    <source>
        <dbReference type="EMBL" id="HIZ30507.1"/>
    </source>
</evidence>
<protein>
    <submittedName>
        <fullName evidence="1">Glycerol-3-phosphate responsive antiterminator</fullName>
    </submittedName>
</protein>
<reference evidence="1" key="2">
    <citation type="submission" date="2021-04" db="EMBL/GenBank/DDBJ databases">
        <authorList>
            <person name="Gilroy R."/>
        </authorList>
    </citation>
    <scope>NUCLEOTIDE SEQUENCE</scope>
    <source>
        <strain evidence="1">ChiGjej4B4-18154</strain>
    </source>
</reference>
<proteinExistence type="predicted"/>
<dbReference type="PANTHER" id="PTHR35787">
    <property type="entry name" value="GLYCEROL UPTAKE OPERON ANTITERMINATOR REGULATORY PROTEIN"/>
    <property type="match status" value="1"/>
</dbReference>
<dbReference type="SUPFAM" id="SSF110391">
    <property type="entry name" value="GlpP-like"/>
    <property type="match status" value="1"/>
</dbReference>
<dbReference type="Gene3D" id="3.20.20.70">
    <property type="entry name" value="Aldolase class I"/>
    <property type="match status" value="1"/>
</dbReference>
<organism evidence="1 2">
    <name type="scientific">Candidatus Allofournierella merdipullorum</name>
    <dbReference type="NCBI Taxonomy" id="2838595"/>
    <lineage>
        <taxon>Bacteria</taxon>
        <taxon>Bacillati</taxon>
        <taxon>Bacillota</taxon>
        <taxon>Clostridia</taxon>
        <taxon>Eubacteriales</taxon>
        <taxon>Oscillospiraceae</taxon>
        <taxon>Allofournierella</taxon>
    </lineage>
</organism>
<sequence>MELDNTQTKKHRMLDCPVIAAVKDEAGLAVALKSECEVIFLLFGSVVNVAELVGRVRAAGKLAIVHIDLLDGLSQREVAVDGLVRMCAPDGIISTRPALVRRARHLGLVTVQRAFILDSLALSNLPDQLSVGKPDFIEILPGIMPRVITEITQSTATPVIAGGLIKYKDEVIAAMRAGAAAVSTTCPAVWEM</sequence>
<comment type="caution">
    <text evidence="1">The sequence shown here is derived from an EMBL/GenBank/DDBJ whole genome shotgun (WGS) entry which is preliminary data.</text>
</comment>
<dbReference type="GO" id="GO:0006355">
    <property type="term" value="P:regulation of DNA-templated transcription"/>
    <property type="evidence" value="ECO:0007669"/>
    <property type="project" value="InterPro"/>
</dbReference>
<dbReference type="Pfam" id="PF04309">
    <property type="entry name" value="G3P_antiterm"/>
    <property type="match status" value="1"/>
</dbReference>
<dbReference type="InterPro" id="IPR006699">
    <property type="entry name" value="GlpP"/>
</dbReference>
<dbReference type="PIRSF" id="PIRSF016897">
    <property type="entry name" value="GlpP"/>
    <property type="match status" value="1"/>
</dbReference>
<accession>A0A9D2E477</accession>
<evidence type="ECO:0000313" key="2">
    <source>
        <dbReference type="Proteomes" id="UP000824035"/>
    </source>
</evidence>
<dbReference type="GO" id="GO:0006071">
    <property type="term" value="P:glycerol metabolic process"/>
    <property type="evidence" value="ECO:0007669"/>
    <property type="project" value="InterPro"/>
</dbReference>
<reference evidence="1" key="1">
    <citation type="journal article" date="2021" name="PeerJ">
        <title>Extensive microbial diversity within the chicken gut microbiome revealed by metagenomics and culture.</title>
        <authorList>
            <person name="Gilroy R."/>
            <person name="Ravi A."/>
            <person name="Getino M."/>
            <person name="Pursley I."/>
            <person name="Horton D.L."/>
            <person name="Alikhan N.F."/>
            <person name="Baker D."/>
            <person name="Gharbi K."/>
            <person name="Hall N."/>
            <person name="Watson M."/>
            <person name="Adriaenssens E.M."/>
            <person name="Foster-Nyarko E."/>
            <person name="Jarju S."/>
            <person name="Secka A."/>
            <person name="Antonio M."/>
            <person name="Oren A."/>
            <person name="Chaudhuri R.R."/>
            <person name="La Ragione R."/>
            <person name="Hildebrand F."/>
            <person name="Pallen M.J."/>
        </authorList>
    </citation>
    <scope>NUCLEOTIDE SEQUENCE</scope>
    <source>
        <strain evidence="1">ChiGjej4B4-18154</strain>
    </source>
</reference>
<dbReference type="PANTHER" id="PTHR35787:SF1">
    <property type="entry name" value="GLYCEROL UPTAKE OPERON ANTITERMINATOR REGULATORY PROTEIN"/>
    <property type="match status" value="1"/>
</dbReference>
<name>A0A9D2E477_9FIRM</name>
<dbReference type="AlphaFoldDB" id="A0A9D2E477"/>
<gene>
    <name evidence="1" type="ORF">H9813_04645</name>
</gene>
<dbReference type="Proteomes" id="UP000824035">
    <property type="component" value="Unassembled WGS sequence"/>
</dbReference>
<dbReference type="RefSeq" id="WP_394968532.1">
    <property type="nucleotide sequence ID" value="NZ_CALXHM010000022.1"/>
</dbReference>
<dbReference type="InterPro" id="IPR013785">
    <property type="entry name" value="Aldolase_TIM"/>
</dbReference>
<dbReference type="EMBL" id="DXBV01000043">
    <property type="protein sequence ID" value="HIZ30507.1"/>
    <property type="molecule type" value="Genomic_DNA"/>
</dbReference>